<dbReference type="InterPro" id="IPR011008">
    <property type="entry name" value="Dimeric_a/b-barrel"/>
</dbReference>
<reference evidence="8 9" key="1">
    <citation type="submission" date="2016-10" db="EMBL/GenBank/DDBJ databases">
        <title>Description of Gloeomargarita lithophora gen. nov., sp. nov., a thylakoid-bearing basal-branching cyanobacterium with intracellular carbonates, and proposal for Gloeomargaritales ord. nov.</title>
        <authorList>
            <person name="Moreira D."/>
            <person name="Tavera R."/>
            <person name="Benzerara K."/>
            <person name="Skouri-Panet F."/>
            <person name="Couradeau E."/>
            <person name="Gerard E."/>
            <person name="Loussert C."/>
            <person name="Novelo E."/>
            <person name="Zivanovic Y."/>
            <person name="Lopez-Garcia P."/>
        </authorList>
    </citation>
    <scope>NUCLEOTIDE SEQUENCE [LARGE SCALE GENOMIC DNA]</scope>
    <source>
        <strain evidence="8 9">D10</strain>
    </source>
</reference>
<evidence type="ECO:0000256" key="5">
    <source>
        <dbReference type="ARBA" id="ARBA00049896"/>
    </source>
</evidence>
<dbReference type="EMBL" id="CP017675">
    <property type="protein sequence ID" value="APB33542.1"/>
    <property type="molecule type" value="Genomic_DNA"/>
</dbReference>
<dbReference type="KEGG" id="glt:GlitD10_1222"/>
<comment type="cofactor">
    <cofactor evidence="6">
        <name>Fe-coproporphyrin III</name>
        <dbReference type="ChEBI" id="CHEBI:68438"/>
    </cofactor>
</comment>
<dbReference type="InterPro" id="IPR010644">
    <property type="entry name" value="ChdC/CLD"/>
</dbReference>
<evidence type="ECO:0000256" key="3">
    <source>
        <dbReference type="ARBA" id="ARBA00023004"/>
    </source>
</evidence>
<dbReference type="Gene3D" id="3.30.70.3420">
    <property type="match status" value="1"/>
</dbReference>
<proteinExistence type="predicted"/>
<gene>
    <name evidence="8" type="ORF">GlitD10_1222</name>
</gene>
<evidence type="ECO:0000256" key="7">
    <source>
        <dbReference type="ARBA" id="ARBA00050019"/>
    </source>
</evidence>
<keyword evidence="2" id="KW-0479">Metal-binding</keyword>
<dbReference type="RefSeq" id="WP_071454114.1">
    <property type="nucleotide sequence ID" value="NZ_CP017675.1"/>
</dbReference>
<dbReference type="GO" id="GO:0020037">
    <property type="term" value="F:heme binding"/>
    <property type="evidence" value="ECO:0007669"/>
    <property type="project" value="InterPro"/>
</dbReference>
<name>A0A1J0AC82_9CYAN</name>
<evidence type="ECO:0000256" key="1">
    <source>
        <dbReference type="ARBA" id="ARBA00022617"/>
    </source>
</evidence>
<evidence type="ECO:0000256" key="2">
    <source>
        <dbReference type="ARBA" id="ARBA00022723"/>
    </source>
</evidence>
<dbReference type="EC" id="1.3.98.5" evidence="7"/>
<evidence type="ECO:0000313" key="8">
    <source>
        <dbReference type="EMBL" id="APB33542.1"/>
    </source>
</evidence>
<evidence type="ECO:0000256" key="6">
    <source>
        <dbReference type="ARBA" id="ARBA00049935"/>
    </source>
</evidence>
<evidence type="ECO:0000256" key="4">
    <source>
        <dbReference type="ARBA" id="ARBA00023444"/>
    </source>
</evidence>
<keyword evidence="1" id="KW-0349">Heme</keyword>
<protein>
    <recommendedName>
        <fullName evidence="7">hydrogen peroxide-dependent heme synthase</fullName>
        <ecNumber evidence="7">1.3.98.5</ecNumber>
    </recommendedName>
</protein>
<dbReference type="AlphaFoldDB" id="A0A1J0AC82"/>
<accession>A0A1J0AC82</accession>
<dbReference type="OrthoDB" id="212165at2"/>
<dbReference type="SUPFAM" id="SSF54909">
    <property type="entry name" value="Dimeric alpha+beta barrel"/>
    <property type="match status" value="1"/>
</dbReference>
<comment type="pathway">
    <text evidence="4">Porphyrin-containing compound metabolism.</text>
</comment>
<dbReference type="GO" id="GO:0046872">
    <property type="term" value="F:metal ion binding"/>
    <property type="evidence" value="ECO:0007669"/>
    <property type="project" value="UniProtKB-KW"/>
</dbReference>
<dbReference type="Pfam" id="PF06778">
    <property type="entry name" value="Chlor_dismutase"/>
    <property type="match status" value="1"/>
</dbReference>
<dbReference type="STRING" id="1188229.GlitD10_1222"/>
<dbReference type="Proteomes" id="UP000180235">
    <property type="component" value="Chromosome"/>
</dbReference>
<dbReference type="GO" id="GO:0016491">
    <property type="term" value="F:oxidoreductase activity"/>
    <property type="evidence" value="ECO:0007669"/>
    <property type="project" value="InterPro"/>
</dbReference>
<evidence type="ECO:0000313" key="9">
    <source>
        <dbReference type="Proteomes" id="UP000180235"/>
    </source>
</evidence>
<sequence>MNPRLFYFTAGTQGTWKIRDIRPLIGAGLDWGERLAVTQDPPTEQAAWCLRGIKSNERYVTRTEKEQLLAIQEGLGRPASRYASLIPIRKQATWWQMTQDERRAIFEEQSQHTGNGLRYLPEIARSLHHCRDLEGVEPFDFLTWFEFAPEDEPAFDALLAEMRATPEWDFVEREVDIRLER</sequence>
<organism evidence="8 9">
    <name type="scientific">Gloeomargarita lithophora Alchichica-D10</name>
    <dbReference type="NCBI Taxonomy" id="1188229"/>
    <lineage>
        <taxon>Bacteria</taxon>
        <taxon>Bacillati</taxon>
        <taxon>Cyanobacteriota</taxon>
        <taxon>Cyanophyceae</taxon>
        <taxon>Gloeomargaritales</taxon>
        <taxon>Gloeomargaritaceae</taxon>
        <taxon>Gloeomargarita</taxon>
    </lineage>
</organism>
<keyword evidence="3" id="KW-0408">Iron</keyword>
<comment type="catalytic activity">
    <reaction evidence="5">
        <text>Fe-coproporphyrin III + 2 H2O2 + 2 H(+) = heme b + 2 CO2 + 4 H2O</text>
        <dbReference type="Rhea" id="RHEA:56516"/>
        <dbReference type="ChEBI" id="CHEBI:15377"/>
        <dbReference type="ChEBI" id="CHEBI:15378"/>
        <dbReference type="ChEBI" id="CHEBI:16240"/>
        <dbReference type="ChEBI" id="CHEBI:16526"/>
        <dbReference type="ChEBI" id="CHEBI:60344"/>
        <dbReference type="ChEBI" id="CHEBI:68438"/>
        <dbReference type="EC" id="1.3.98.5"/>
    </reaction>
    <physiologicalReaction direction="left-to-right" evidence="5">
        <dbReference type="Rhea" id="RHEA:56517"/>
    </physiologicalReaction>
</comment>
<keyword evidence="9" id="KW-1185">Reference proteome</keyword>